<dbReference type="RefSeq" id="WP_183783797.1">
    <property type="nucleotide sequence ID" value="NZ_JACIBS010000001.1"/>
</dbReference>
<dbReference type="AlphaFoldDB" id="A0A839XW18"/>
<evidence type="ECO:0000313" key="1">
    <source>
        <dbReference type="EMBL" id="MBB3664216.1"/>
    </source>
</evidence>
<evidence type="ECO:0000313" key="2">
    <source>
        <dbReference type="Proteomes" id="UP000564573"/>
    </source>
</evidence>
<protein>
    <recommendedName>
        <fullName evidence="3">BioF2-like acetyltransferase domain-containing protein</fullName>
    </recommendedName>
</protein>
<organism evidence="1 2">
    <name type="scientific">Prauserella sediminis</name>
    <dbReference type="NCBI Taxonomy" id="577680"/>
    <lineage>
        <taxon>Bacteria</taxon>
        <taxon>Bacillati</taxon>
        <taxon>Actinomycetota</taxon>
        <taxon>Actinomycetes</taxon>
        <taxon>Pseudonocardiales</taxon>
        <taxon>Pseudonocardiaceae</taxon>
        <taxon>Prauserella</taxon>
        <taxon>Prauserella salsuginis group</taxon>
    </lineage>
</organism>
<sequence>MTVHIDVLDPRSEPEPADWADFAAAQSLPAPWDYGMLRLETASSRCPNLLVVAREGGEPVAALSVTVARPGDPHRRRPVGGMARFAPRLAEVHQPWMPGTSGRVFAPGLDATTRRDITRAAERAVVAFIGPGCCGVVHRYVRDGELPDITGRGRAVRDAVPTTLLQNGFTDVDEWVSSLARSRRHSIRGQRRKVAADPSLTIRCGRGREDVDGAELATLLHAHRAKFGRVPLDLRGAVTAEYLHGLVRRPDVATLTYRDAASGRLLAFTNVLDHVVTPLHQHWAAVPPDRGGKRHLYFDAYARVVGFMIDNGRPSISSGRGMQDVKGSLGFAPQPLHTVIAPRPVCR</sequence>
<evidence type="ECO:0008006" key="3">
    <source>
        <dbReference type="Google" id="ProtNLM"/>
    </source>
</evidence>
<gene>
    <name evidence="1" type="ORF">FB384_003120</name>
</gene>
<accession>A0A839XW18</accession>
<name>A0A839XW18_9PSEU</name>
<keyword evidence="2" id="KW-1185">Reference proteome</keyword>
<comment type="caution">
    <text evidence="1">The sequence shown here is derived from an EMBL/GenBank/DDBJ whole genome shotgun (WGS) entry which is preliminary data.</text>
</comment>
<dbReference type="Proteomes" id="UP000564573">
    <property type="component" value="Unassembled WGS sequence"/>
</dbReference>
<proteinExistence type="predicted"/>
<reference evidence="1 2" key="1">
    <citation type="submission" date="2020-08" db="EMBL/GenBank/DDBJ databases">
        <title>Sequencing the genomes of 1000 actinobacteria strains.</title>
        <authorList>
            <person name="Klenk H.-P."/>
        </authorList>
    </citation>
    <scope>NUCLEOTIDE SEQUENCE [LARGE SCALE GENOMIC DNA]</scope>
    <source>
        <strain evidence="1 2">DSM 45267</strain>
    </source>
</reference>
<dbReference type="EMBL" id="JACIBS010000001">
    <property type="protein sequence ID" value="MBB3664216.1"/>
    <property type="molecule type" value="Genomic_DNA"/>
</dbReference>